<dbReference type="GO" id="GO:0032040">
    <property type="term" value="C:small-subunit processome"/>
    <property type="evidence" value="ECO:0007669"/>
    <property type="project" value="TreeGrafter"/>
</dbReference>
<dbReference type="OrthoDB" id="10250769at2759"/>
<dbReference type="EMBL" id="AZGZ01000002">
    <property type="protein sequence ID" value="KZZ97229.1"/>
    <property type="molecule type" value="Genomic_DNA"/>
</dbReference>
<reference evidence="2 3" key="1">
    <citation type="journal article" date="2016" name="Genome Biol. Evol.">
        <title>Divergent and convergent evolution of fungal pathogenicity.</title>
        <authorList>
            <person name="Shang Y."/>
            <person name="Xiao G."/>
            <person name="Zheng P."/>
            <person name="Cen K."/>
            <person name="Zhan S."/>
            <person name="Wang C."/>
        </authorList>
    </citation>
    <scope>NUCLEOTIDE SEQUENCE [LARGE SCALE GENOMIC DNA]</scope>
    <source>
        <strain evidence="2 3">ARSEF 7405</strain>
    </source>
</reference>
<dbReference type="Proteomes" id="UP000242877">
    <property type="component" value="Unassembled WGS sequence"/>
</dbReference>
<sequence>MSSTSQDAFGLPHAKRQKVVVAQSSAVSQIAPRGGSRIFSPFRTLGLVSPTSVPFTSIPLGKTTFQITTSVGRSLQTYDLRKGLSLVFLTRPQTPGPISATCSWKAYVFAAWDASGLPGQSSGIWVFKRGKKVAEIPMPTDTEKIDKILVFGSWIVGCCGRRIEVWKSATFEHYTTLLPPASGLPSENNILTGAVCTMPTYLNKIFVGRVDGAVDIWNLSTGKLLYTILPAAPKSGSVTAIEPTPVLSLAAIAYSSGALTIHNISS</sequence>
<dbReference type="GO" id="GO:0034388">
    <property type="term" value="C:Pwp2p-containing subcomplex of 90S preribosome"/>
    <property type="evidence" value="ECO:0007669"/>
    <property type="project" value="TreeGrafter"/>
</dbReference>
<comment type="caution">
    <text evidence="2">The sequence shown here is derived from an EMBL/GenBank/DDBJ whole genome shotgun (WGS) entry which is preliminary data.</text>
</comment>
<dbReference type="GO" id="GO:0006364">
    <property type="term" value="P:rRNA processing"/>
    <property type="evidence" value="ECO:0007669"/>
    <property type="project" value="TreeGrafter"/>
</dbReference>
<protein>
    <submittedName>
        <fullName evidence="2">SnoRNA binding protein</fullName>
    </submittedName>
</protein>
<dbReference type="InterPro" id="IPR015943">
    <property type="entry name" value="WD40/YVTN_repeat-like_dom_sf"/>
</dbReference>
<dbReference type="PANTHER" id="PTHR22840:SF12">
    <property type="entry name" value="WD REPEAT-CONTAINING PROTEIN 36"/>
    <property type="match status" value="1"/>
</dbReference>
<dbReference type="InterPro" id="IPR036322">
    <property type="entry name" value="WD40_repeat_dom_sf"/>
</dbReference>
<dbReference type="SUPFAM" id="SSF50978">
    <property type="entry name" value="WD40 repeat-like"/>
    <property type="match status" value="1"/>
</dbReference>
<organism evidence="2 3">
    <name type="scientific">Ascosphaera apis ARSEF 7405</name>
    <dbReference type="NCBI Taxonomy" id="392613"/>
    <lineage>
        <taxon>Eukaryota</taxon>
        <taxon>Fungi</taxon>
        <taxon>Dikarya</taxon>
        <taxon>Ascomycota</taxon>
        <taxon>Pezizomycotina</taxon>
        <taxon>Eurotiomycetes</taxon>
        <taxon>Eurotiomycetidae</taxon>
        <taxon>Onygenales</taxon>
        <taxon>Ascosphaeraceae</taxon>
        <taxon>Ascosphaera</taxon>
    </lineage>
</organism>
<evidence type="ECO:0000313" key="2">
    <source>
        <dbReference type="EMBL" id="KZZ97229.1"/>
    </source>
</evidence>
<dbReference type="Gene3D" id="2.130.10.10">
    <property type="entry name" value="YVTN repeat-like/Quinoprotein amine dehydrogenase"/>
    <property type="match status" value="2"/>
</dbReference>
<dbReference type="Pfam" id="PF25171">
    <property type="entry name" value="Beta-prop_WDR36-Utp21_1st"/>
    <property type="match status" value="1"/>
</dbReference>
<evidence type="ECO:0000313" key="3">
    <source>
        <dbReference type="Proteomes" id="UP000242877"/>
    </source>
</evidence>
<gene>
    <name evidence="2" type="ORF">AAP_00872</name>
</gene>
<dbReference type="AlphaFoldDB" id="A0A168D0F9"/>
<name>A0A168D0F9_9EURO</name>
<accession>A0A168D0F9</accession>
<evidence type="ECO:0000259" key="1">
    <source>
        <dbReference type="Pfam" id="PF25171"/>
    </source>
</evidence>
<dbReference type="InterPro" id="IPR059157">
    <property type="entry name" value="WDR36-Utp21_N"/>
</dbReference>
<keyword evidence="3" id="KW-1185">Reference proteome</keyword>
<proteinExistence type="predicted"/>
<dbReference type="PANTHER" id="PTHR22840">
    <property type="entry name" value="WD REPEAT-CONTAINING PROTEIN 36"/>
    <property type="match status" value="1"/>
</dbReference>
<feature type="domain" description="WDR36/Utp21 N-terminal" evidence="1">
    <location>
        <begin position="67"/>
        <end position="265"/>
    </location>
</feature>
<dbReference type="VEuPathDB" id="FungiDB:AAP_00872"/>